<keyword evidence="4" id="KW-0479">Metal-binding</keyword>
<dbReference type="Pfam" id="PF00675">
    <property type="entry name" value="Peptidase_M16"/>
    <property type="match status" value="1"/>
</dbReference>
<evidence type="ECO:0000256" key="7">
    <source>
        <dbReference type="ARBA" id="ARBA00023049"/>
    </source>
</evidence>
<feature type="chain" id="PRO_5042217647" evidence="9">
    <location>
        <begin position="27"/>
        <end position="966"/>
    </location>
</feature>
<dbReference type="Pfam" id="PF05193">
    <property type="entry name" value="Peptidase_M16_C"/>
    <property type="match status" value="2"/>
</dbReference>
<dbReference type="InterPro" id="IPR007863">
    <property type="entry name" value="Peptidase_M16_C"/>
</dbReference>
<evidence type="ECO:0000256" key="8">
    <source>
        <dbReference type="RuleBase" id="RU004447"/>
    </source>
</evidence>
<evidence type="ECO:0000256" key="5">
    <source>
        <dbReference type="ARBA" id="ARBA00022801"/>
    </source>
</evidence>
<protein>
    <submittedName>
        <fullName evidence="12">Insulinase family protein</fullName>
    </submittedName>
</protein>
<evidence type="ECO:0000256" key="3">
    <source>
        <dbReference type="ARBA" id="ARBA00022670"/>
    </source>
</evidence>
<proteinExistence type="inferred from homology"/>
<comment type="similarity">
    <text evidence="2 8">Belongs to the peptidase M16 family.</text>
</comment>
<evidence type="ECO:0000256" key="2">
    <source>
        <dbReference type="ARBA" id="ARBA00007261"/>
    </source>
</evidence>
<comment type="cofactor">
    <cofactor evidence="1">
        <name>Zn(2+)</name>
        <dbReference type="ChEBI" id="CHEBI:29105"/>
    </cofactor>
</comment>
<reference evidence="12" key="1">
    <citation type="submission" date="2021-01" db="EMBL/GenBank/DDBJ databases">
        <title>Modified the classification status of verrucomicrobia.</title>
        <authorList>
            <person name="Feng X."/>
        </authorList>
    </citation>
    <scope>NUCLEOTIDE SEQUENCE</scope>
    <source>
        <strain evidence="12">5K15</strain>
    </source>
</reference>
<dbReference type="InterPro" id="IPR011249">
    <property type="entry name" value="Metalloenz_LuxS/M16"/>
</dbReference>
<dbReference type="GO" id="GO:0046872">
    <property type="term" value="F:metal ion binding"/>
    <property type="evidence" value="ECO:0007669"/>
    <property type="project" value="UniProtKB-KW"/>
</dbReference>
<dbReference type="Proteomes" id="UP000634206">
    <property type="component" value="Unassembled WGS sequence"/>
</dbReference>
<evidence type="ECO:0000256" key="6">
    <source>
        <dbReference type="ARBA" id="ARBA00022833"/>
    </source>
</evidence>
<comment type="caution">
    <text evidence="12">The sequence shown here is derived from an EMBL/GenBank/DDBJ whole genome shotgun (WGS) entry which is preliminary data.</text>
</comment>
<evidence type="ECO:0000313" key="13">
    <source>
        <dbReference type="Proteomes" id="UP000634206"/>
    </source>
</evidence>
<feature type="domain" description="Peptidase M16 C-terminal" evidence="11">
    <location>
        <begin position="231"/>
        <end position="411"/>
    </location>
</feature>
<keyword evidence="5" id="KW-0378">Hydrolase</keyword>
<name>A0AAE2SBH5_9BACT</name>
<dbReference type="GO" id="GO:0004222">
    <property type="term" value="F:metalloendopeptidase activity"/>
    <property type="evidence" value="ECO:0007669"/>
    <property type="project" value="InterPro"/>
</dbReference>
<keyword evidence="13" id="KW-1185">Reference proteome</keyword>
<keyword evidence="9" id="KW-0732">Signal</keyword>
<dbReference type="AlphaFoldDB" id="A0AAE2SBH5"/>
<organism evidence="12 13">
    <name type="scientific">Oceaniferula flava</name>
    <dbReference type="NCBI Taxonomy" id="2800421"/>
    <lineage>
        <taxon>Bacteria</taxon>
        <taxon>Pseudomonadati</taxon>
        <taxon>Verrucomicrobiota</taxon>
        <taxon>Verrucomicrobiia</taxon>
        <taxon>Verrucomicrobiales</taxon>
        <taxon>Verrucomicrobiaceae</taxon>
        <taxon>Oceaniferula</taxon>
    </lineage>
</organism>
<keyword evidence="3" id="KW-0645">Protease</keyword>
<dbReference type="GO" id="GO:0006508">
    <property type="term" value="P:proteolysis"/>
    <property type="evidence" value="ECO:0007669"/>
    <property type="project" value="UniProtKB-KW"/>
</dbReference>
<dbReference type="Gene3D" id="3.30.830.10">
    <property type="entry name" value="Metalloenzyme, LuxS/M16 peptidase-like"/>
    <property type="match status" value="4"/>
</dbReference>
<gene>
    <name evidence="12" type="ORF">JIN83_06940</name>
</gene>
<dbReference type="InterPro" id="IPR011765">
    <property type="entry name" value="Pept_M16_N"/>
</dbReference>
<accession>A0AAE2SBH5</accession>
<dbReference type="RefSeq" id="WP_309489294.1">
    <property type="nucleotide sequence ID" value="NZ_JAENIG010000003.1"/>
</dbReference>
<evidence type="ECO:0000313" key="12">
    <source>
        <dbReference type="EMBL" id="MBK1854689.1"/>
    </source>
</evidence>
<dbReference type="PANTHER" id="PTHR43690">
    <property type="entry name" value="NARDILYSIN"/>
    <property type="match status" value="1"/>
</dbReference>
<evidence type="ECO:0000256" key="1">
    <source>
        <dbReference type="ARBA" id="ARBA00001947"/>
    </source>
</evidence>
<evidence type="ECO:0000259" key="11">
    <source>
        <dbReference type="Pfam" id="PF05193"/>
    </source>
</evidence>
<dbReference type="PANTHER" id="PTHR43690:SF17">
    <property type="entry name" value="PROTEIN YHJJ"/>
    <property type="match status" value="1"/>
</dbReference>
<sequence length="966" mass="106777">MKLTKPHLLLALTLGVSALSSFPVSAKETPSIAAQAVDARPWAHDSSDIASDPKVVYGTLPNGMRYVLLPNDQPPGRVSMRLHIAAGSLMEREDQRGVAHFLEHMVFNGSKNFPDSSQLIPKMQRLGIAFGAHANAYTSFDETVYMLDLPNNKEDTLKLGFDVMRDFGDGAFLRDEEIDKERGVILSEKTSRDSVQMRLMEQQFQALLPDALISKRFPIGTEEIIKSAPRSAFTDFYNEYYIPSKMTFVYVGDFDAKEAEKRIRATFGSMKNPAKAGADPQLGKISSGKGFQTLVVADKEVASTDLTLMVMTPHEKSADTKANRAKKLPLSIANSILGRRFSILSKKENAAISGGEAYRYDLFEFTDITGVSVVANNHDWKAALPVLEQELRRAVQHGFTESELNEVKANLVNAYQRAVKSAPSRQTNTLASALAKHIHSDAVFSTPADDLAILKENLEKITVESCHEALVKLWVTENITLVLTTTQADAEADATLKKLYQQSTAKEVTAPEKTESAKFAYTDFGQAGTIAKQTQVKEHDFTQVSFHNGCHCNIKKTDFEKNSVSVTTRVGAGKLTMPKDKPGLDMFASATFTAGGLGQHSSDELRTILAGRNARVRFEVQEDAFALAGNTTPEDLELQLQMICAYLTDPGFRPEAARLFKAQLPSIYSKLKHSSAGPQTELQADLRGNDPRFVFPEESQVRAFTVEDLKKWLLPAFEKGYLEISIIGDLEPEKVIPILARTIGTLPERALTKPAYKAERILQNLPKTPGLRRYTFDSRVAPGTAMVVWKGPGLSDKTIKETRRLGVLSSILSNRMREKIREELGEAYSPYAGFQPSDVFVDLGYLLAVSPGKAEQAERVGKLIVDIGHNLASGNITEDELNRALAPKLSELKTSLRENDYWLSTVMSQSQEQPYRLNWASERDADYQSITLNEMNALAQKYLNSGNAIRIEIMPVAEVAPLPEAP</sequence>
<feature type="signal peptide" evidence="9">
    <location>
        <begin position="1"/>
        <end position="26"/>
    </location>
</feature>
<dbReference type="SUPFAM" id="SSF63411">
    <property type="entry name" value="LuxS/MPP-like metallohydrolase"/>
    <property type="match status" value="4"/>
</dbReference>
<evidence type="ECO:0000259" key="10">
    <source>
        <dbReference type="Pfam" id="PF00675"/>
    </source>
</evidence>
<evidence type="ECO:0000256" key="9">
    <source>
        <dbReference type="SAM" id="SignalP"/>
    </source>
</evidence>
<keyword evidence="7" id="KW-0482">Metalloprotease</keyword>
<evidence type="ECO:0000256" key="4">
    <source>
        <dbReference type="ARBA" id="ARBA00022723"/>
    </source>
</evidence>
<feature type="domain" description="Peptidase M16 C-terminal" evidence="11">
    <location>
        <begin position="704"/>
        <end position="885"/>
    </location>
</feature>
<dbReference type="EMBL" id="JAENIG010000003">
    <property type="protein sequence ID" value="MBK1854689.1"/>
    <property type="molecule type" value="Genomic_DNA"/>
</dbReference>
<feature type="domain" description="Peptidase M16 N-terminal" evidence="10">
    <location>
        <begin position="66"/>
        <end position="196"/>
    </location>
</feature>
<dbReference type="InterPro" id="IPR001431">
    <property type="entry name" value="Pept_M16_Zn_BS"/>
</dbReference>
<dbReference type="PROSITE" id="PS00143">
    <property type="entry name" value="INSULINASE"/>
    <property type="match status" value="1"/>
</dbReference>
<keyword evidence="6" id="KW-0862">Zinc</keyword>
<dbReference type="InterPro" id="IPR050626">
    <property type="entry name" value="Peptidase_M16"/>
</dbReference>